<keyword evidence="14" id="KW-0812">Transmembrane</keyword>
<accession>A0A9D1XTP6</accession>
<evidence type="ECO:0000256" key="8">
    <source>
        <dbReference type="ARBA" id="ARBA00022741"/>
    </source>
</evidence>
<reference evidence="15" key="1">
    <citation type="journal article" date="2021" name="PeerJ">
        <title>Extensive microbial diversity within the chicken gut microbiome revealed by metagenomics and culture.</title>
        <authorList>
            <person name="Gilroy R."/>
            <person name="Ravi A."/>
            <person name="Getino M."/>
            <person name="Pursley I."/>
            <person name="Horton D.L."/>
            <person name="Alikhan N.F."/>
            <person name="Baker D."/>
            <person name="Gharbi K."/>
            <person name="Hall N."/>
            <person name="Watson M."/>
            <person name="Adriaenssens E.M."/>
            <person name="Foster-Nyarko E."/>
            <person name="Jarju S."/>
            <person name="Secka A."/>
            <person name="Antonio M."/>
            <person name="Oren A."/>
            <person name="Chaudhuri R.R."/>
            <person name="La Ragione R."/>
            <person name="Hildebrand F."/>
            <person name="Pallen M.J."/>
        </authorList>
    </citation>
    <scope>NUCLEOTIDE SEQUENCE</scope>
    <source>
        <strain evidence="15">ChiHecec2B26-12326</strain>
    </source>
</reference>
<dbReference type="GO" id="GO:0005886">
    <property type="term" value="C:plasma membrane"/>
    <property type="evidence" value="ECO:0007669"/>
    <property type="project" value="TreeGrafter"/>
</dbReference>
<reference evidence="15" key="2">
    <citation type="submission" date="2021-04" db="EMBL/GenBank/DDBJ databases">
        <authorList>
            <person name="Gilroy R."/>
        </authorList>
    </citation>
    <scope>NUCLEOTIDE SEQUENCE</scope>
    <source>
        <strain evidence="15">ChiHecec2B26-12326</strain>
    </source>
</reference>
<comment type="pathway">
    <text evidence="2 13">Glycolipid biosynthesis; lipid IV(A) biosynthesis; lipid IV(A) from (3R)-3-hydroxytetradecanoyl-[acyl-carrier-protein] and UDP-N-acetyl-alpha-D-glucosamine: step 6/6.</text>
</comment>
<keyword evidence="10 13" id="KW-0067">ATP-binding</keyword>
<evidence type="ECO:0000256" key="12">
    <source>
        <dbReference type="ARBA" id="ARBA00029757"/>
    </source>
</evidence>
<evidence type="ECO:0000256" key="3">
    <source>
        <dbReference type="ARBA" id="ARBA00012071"/>
    </source>
</evidence>
<keyword evidence="9 13" id="KW-0418">Kinase</keyword>
<feature type="transmembrane region" description="Helical" evidence="14">
    <location>
        <begin position="6"/>
        <end position="28"/>
    </location>
</feature>
<dbReference type="InterPro" id="IPR027417">
    <property type="entry name" value="P-loop_NTPase"/>
</dbReference>
<comment type="caution">
    <text evidence="15">The sequence shown here is derived from an EMBL/GenBank/DDBJ whole genome shotgun (WGS) entry which is preliminary data.</text>
</comment>
<evidence type="ECO:0000256" key="13">
    <source>
        <dbReference type="HAMAP-Rule" id="MF_00409"/>
    </source>
</evidence>
<dbReference type="PANTHER" id="PTHR42724:SF1">
    <property type="entry name" value="TETRAACYLDISACCHARIDE 4'-KINASE, MITOCHONDRIAL-RELATED"/>
    <property type="match status" value="1"/>
</dbReference>
<dbReference type="GO" id="GO:0009245">
    <property type="term" value="P:lipid A biosynthetic process"/>
    <property type="evidence" value="ECO:0007669"/>
    <property type="project" value="UniProtKB-UniRule"/>
</dbReference>
<feature type="binding site" evidence="13">
    <location>
        <begin position="50"/>
        <end position="57"/>
    </location>
    <ligand>
        <name>ATP</name>
        <dbReference type="ChEBI" id="CHEBI:30616"/>
    </ligand>
</feature>
<dbReference type="InterPro" id="IPR003758">
    <property type="entry name" value="LpxK"/>
</dbReference>
<evidence type="ECO:0000256" key="5">
    <source>
        <dbReference type="ARBA" id="ARBA00022516"/>
    </source>
</evidence>
<evidence type="ECO:0000256" key="11">
    <source>
        <dbReference type="ARBA" id="ARBA00023098"/>
    </source>
</evidence>
<dbReference type="Proteomes" id="UP000823847">
    <property type="component" value="Unassembled WGS sequence"/>
</dbReference>
<dbReference type="EC" id="2.7.1.130" evidence="3 13"/>
<keyword evidence="7 13" id="KW-0808">Transferase</keyword>
<dbReference type="EMBL" id="DXEN01000029">
    <property type="protein sequence ID" value="HIX85849.1"/>
    <property type="molecule type" value="Genomic_DNA"/>
</dbReference>
<dbReference type="GO" id="GO:0005524">
    <property type="term" value="F:ATP binding"/>
    <property type="evidence" value="ECO:0007669"/>
    <property type="project" value="UniProtKB-UniRule"/>
</dbReference>
<comment type="similarity">
    <text evidence="13">Belongs to the LpxK family.</text>
</comment>
<dbReference type="HAMAP" id="MF_00409">
    <property type="entry name" value="LpxK"/>
    <property type="match status" value="1"/>
</dbReference>
<keyword evidence="8 13" id="KW-0547">Nucleotide-binding</keyword>
<evidence type="ECO:0000256" key="7">
    <source>
        <dbReference type="ARBA" id="ARBA00022679"/>
    </source>
</evidence>
<comment type="function">
    <text evidence="1 13">Transfers the gamma-phosphate of ATP to the 4'-position of a tetraacyldisaccharide 1-phosphate intermediate (termed DS-1-P) to form tetraacyldisaccharide 1,4'-bis-phosphate (lipid IVA).</text>
</comment>
<comment type="catalytic activity">
    <reaction evidence="13">
        <text>a lipid A disaccharide + ATP = a lipid IVA + ADP + H(+)</text>
        <dbReference type="Rhea" id="RHEA:67840"/>
        <dbReference type="ChEBI" id="CHEBI:15378"/>
        <dbReference type="ChEBI" id="CHEBI:30616"/>
        <dbReference type="ChEBI" id="CHEBI:176343"/>
        <dbReference type="ChEBI" id="CHEBI:176425"/>
        <dbReference type="ChEBI" id="CHEBI:456216"/>
        <dbReference type="EC" id="2.7.1.130"/>
    </reaction>
</comment>
<dbReference type="Pfam" id="PF02606">
    <property type="entry name" value="LpxK"/>
    <property type="match status" value="1"/>
</dbReference>
<evidence type="ECO:0000256" key="10">
    <source>
        <dbReference type="ARBA" id="ARBA00022840"/>
    </source>
</evidence>
<organism evidence="15 16">
    <name type="scientific">Candidatus Parabacteroides intestinigallinarum</name>
    <dbReference type="NCBI Taxonomy" id="2838722"/>
    <lineage>
        <taxon>Bacteria</taxon>
        <taxon>Pseudomonadati</taxon>
        <taxon>Bacteroidota</taxon>
        <taxon>Bacteroidia</taxon>
        <taxon>Bacteroidales</taxon>
        <taxon>Tannerellaceae</taxon>
        <taxon>Parabacteroides</taxon>
    </lineage>
</organism>
<dbReference type="SUPFAM" id="SSF52540">
    <property type="entry name" value="P-loop containing nucleoside triphosphate hydrolases"/>
    <property type="match status" value="1"/>
</dbReference>
<evidence type="ECO:0000256" key="14">
    <source>
        <dbReference type="SAM" id="Phobius"/>
    </source>
</evidence>
<evidence type="ECO:0000256" key="6">
    <source>
        <dbReference type="ARBA" id="ARBA00022556"/>
    </source>
</evidence>
<keyword evidence="5 13" id="KW-0444">Lipid biosynthesis</keyword>
<protein>
    <recommendedName>
        <fullName evidence="4 13">Tetraacyldisaccharide 4'-kinase</fullName>
        <ecNumber evidence="3 13">2.7.1.130</ecNumber>
    </recommendedName>
    <alternativeName>
        <fullName evidence="12 13">Lipid A 4'-kinase</fullName>
    </alternativeName>
</protein>
<proteinExistence type="inferred from homology"/>
<gene>
    <name evidence="13 15" type="primary">lpxK</name>
    <name evidence="15" type="ORF">H9848_04485</name>
</gene>
<keyword evidence="6 13" id="KW-0441">Lipid A biosynthesis</keyword>
<dbReference type="GO" id="GO:0009244">
    <property type="term" value="P:lipopolysaccharide core region biosynthetic process"/>
    <property type="evidence" value="ECO:0007669"/>
    <property type="project" value="TreeGrafter"/>
</dbReference>
<sequence length="368" mass="42217">MRDSISLHPWLAPFAFLYGLGVCFRNWLFDAGLLRSERFPLPVICIGNIAVGGTGKTPHTEYLIRLLKERYRIAVLSRGYKRKTSGFLLATGQSRCEEIGDEPYQMKRKFPDIQVAVDADRRRGICQLLALPPDKRPEVILLDDAFQHRYVCPSLRILLTDNHRLYTHDRLLPMGRLRESAQGARRADIIVVTKCDPKINPMEVQLLKRELTLSPWQALFVSTIAYGDVEPLFPGEAPTLTWDAIASEKAVLLVSGIASPAPFEQAVRTYTDRLITLAFPDHHAFTPADIQKIQRRFDQLDASSRIMITTEKDAARLRELTFLPRAWRNRLYVLPIRVEFPLDGEERFRSLIWKHIDTCITDYSKDKC</sequence>
<dbReference type="NCBIfam" id="TIGR00682">
    <property type="entry name" value="lpxK"/>
    <property type="match status" value="1"/>
</dbReference>
<evidence type="ECO:0000313" key="15">
    <source>
        <dbReference type="EMBL" id="HIX85849.1"/>
    </source>
</evidence>
<evidence type="ECO:0000313" key="16">
    <source>
        <dbReference type="Proteomes" id="UP000823847"/>
    </source>
</evidence>
<evidence type="ECO:0000256" key="2">
    <source>
        <dbReference type="ARBA" id="ARBA00004870"/>
    </source>
</evidence>
<keyword evidence="11 13" id="KW-0443">Lipid metabolism</keyword>
<name>A0A9D1XTP6_9BACT</name>
<evidence type="ECO:0000256" key="1">
    <source>
        <dbReference type="ARBA" id="ARBA00002274"/>
    </source>
</evidence>
<dbReference type="PANTHER" id="PTHR42724">
    <property type="entry name" value="TETRAACYLDISACCHARIDE 4'-KINASE"/>
    <property type="match status" value="1"/>
</dbReference>
<evidence type="ECO:0000256" key="9">
    <source>
        <dbReference type="ARBA" id="ARBA00022777"/>
    </source>
</evidence>
<evidence type="ECO:0000256" key="4">
    <source>
        <dbReference type="ARBA" id="ARBA00016436"/>
    </source>
</evidence>
<keyword evidence="14" id="KW-0472">Membrane</keyword>
<dbReference type="GO" id="GO:0009029">
    <property type="term" value="F:lipid-A 4'-kinase activity"/>
    <property type="evidence" value="ECO:0007669"/>
    <property type="project" value="UniProtKB-UniRule"/>
</dbReference>
<dbReference type="AlphaFoldDB" id="A0A9D1XTP6"/>
<keyword evidence="14" id="KW-1133">Transmembrane helix</keyword>